<evidence type="ECO:0000313" key="2">
    <source>
        <dbReference type="Proteomes" id="UP000010798"/>
    </source>
</evidence>
<keyword evidence="1" id="KW-0614">Plasmid</keyword>
<dbReference type="Proteomes" id="UP000010798">
    <property type="component" value="Plasmid pSINAC02"/>
</dbReference>
<dbReference type="AlphaFoldDB" id="L0DRM8"/>
<protein>
    <submittedName>
        <fullName evidence="1">Uncharacterized protein</fullName>
    </submittedName>
</protein>
<organism evidence="1 2">
    <name type="scientific">Singulisphaera acidiphila (strain ATCC BAA-1392 / DSM 18658 / VKM B-2454 / MOB10)</name>
    <dbReference type="NCBI Taxonomy" id="886293"/>
    <lineage>
        <taxon>Bacteria</taxon>
        <taxon>Pseudomonadati</taxon>
        <taxon>Planctomycetota</taxon>
        <taxon>Planctomycetia</taxon>
        <taxon>Isosphaerales</taxon>
        <taxon>Isosphaeraceae</taxon>
        <taxon>Singulisphaera</taxon>
    </lineage>
</organism>
<dbReference type="RefSeq" id="WP_015250698.1">
    <property type="nucleotide sequence ID" value="NC_019894.1"/>
</dbReference>
<dbReference type="EMBL" id="CP003366">
    <property type="protein sequence ID" value="AGA31637.1"/>
    <property type="molecule type" value="Genomic_DNA"/>
</dbReference>
<accession>L0DRM8</accession>
<geneLocation type="plasmid" evidence="1 2">
    <name>pSINAC02</name>
</geneLocation>
<sequence>MKRYRTITEQQSYNRVLLALHWLSDEDALACNESDLAIAVNAGRSARTVRRYIRHLEQEERVAVFYSSQWLSGRSIVFLDDEAELVDTWIISYYLHPKTYPQLSPHSVSIRGRVEHLIAELA</sequence>
<dbReference type="KEGG" id="saci:Sinac_7606"/>
<gene>
    <name evidence="1" type="ordered locus">Sinac_7606</name>
</gene>
<name>L0DRM8_SINAD</name>
<dbReference type="HOGENOM" id="CLU_2025189_0_0_0"/>
<evidence type="ECO:0000313" key="1">
    <source>
        <dbReference type="EMBL" id="AGA31637.1"/>
    </source>
</evidence>
<keyword evidence="2" id="KW-1185">Reference proteome</keyword>
<proteinExistence type="predicted"/>
<reference evidence="1 2" key="1">
    <citation type="submission" date="2012-02" db="EMBL/GenBank/DDBJ databases">
        <title>Complete sequence of plasmid 2 of Singulisphaera acidiphila DSM 18658.</title>
        <authorList>
            <consortium name="US DOE Joint Genome Institute (JGI-PGF)"/>
            <person name="Lucas S."/>
            <person name="Copeland A."/>
            <person name="Lapidus A."/>
            <person name="Glavina del Rio T."/>
            <person name="Dalin E."/>
            <person name="Tice H."/>
            <person name="Bruce D."/>
            <person name="Goodwin L."/>
            <person name="Pitluck S."/>
            <person name="Peters L."/>
            <person name="Ovchinnikova G."/>
            <person name="Chertkov O."/>
            <person name="Kyrpides N."/>
            <person name="Mavromatis K."/>
            <person name="Ivanova N."/>
            <person name="Brettin T."/>
            <person name="Detter J.C."/>
            <person name="Han C."/>
            <person name="Larimer F."/>
            <person name="Land M."/>
            <person name="Hauser L."/>
            <person name="Markowitz V."/>
            <person name="Cheng J.-F."/>
            <person name="Hugenholtz P."/>
            <person name="Woyke T."/>
            <person name="Wu D."/>
            <person name="Tindall B."/>
            <person name="Pomrenke H."/>
            <person name="Brambilla E."/>
            <person name="Klenk H.-P."/>
            <person name="Eisen J.A."/>
        </authorList>
    </citation>
    <scope>NUCLEOTIDE SEQUENCE [LARGE SCALE GENOMIC DNA]</scope>
    <source>
        <strain evidence="2">ATCC BAA-1392 / DSM 18658 / VKM B-2454 / MOB10</strain>
        <plasmid evidence="1 2">pSINAC02</plasmid>
    </source>
</reference>